<proteinExistence type="predicted"/>
<name>A0A7J0E1P7_9ERIC</name>
<accession>A0A7J0E1P7</accession>
<feature type="region of interest" description="Disordered" evidence="1">
    <location>
        <begin position="1"/>
        <end position="25"/>
    </location>
</feature>
<comment type="caution">
    <text evidence="2">The sequence shown here is derived from an EMBL/GenBank/DDBJ whole genome shotgun (WGS) entry which is preliminary data.</text>
</comment>
<organism evidence="2 3">
    <name type="scientific">Actinidia rufa</name>
    <dbReference type="NCBI Taxonomy" id="165716"/>
    <lineage>
        <taxon>Eukaryota</taxon>
        <taxon>Viridiplantae</taxon>
        <taxon>Streptophyta</taxon>
        <taxon>Embryophyta</taxon>
        <taxon>Tracheophyta</taxon>
        <taxon>Spermatophyta</taxon>
        <taxon>Magnoliopsida</taxon>
        <taxon>eudicotyledons</taxon>
        <taxon>Gunneridae</taxon>
        <taxon>Pentapetalae</taxon>
        <taxon>asterids</taxon>
        <taxon>Ericales</taxon>
        <taxon>Actinidiaceae</taxon>
        <taxon>Actinidia</taxon>
    </lineage>
</organism>
<sequence>MVRTKHASNDPRGNDPNSASTEMVFKPRMFKTMEIQRMWLSEFKDRGISIDSTEDEREEDKGNEGTCRRAMEVEENHEIPPFIQWLGDFYEKQGKNIDRLGALYKNMYEQHTAFNQQYSNQMAEIKAQLEGL</sequence>
<dbReference type="Proteomes" id="UP000585474">
    <property type="component" value="Unassembled WGS sequence"/>
</dbReference>
<dbReference type="AlphaFoldDB" id="A0A7J0E1P7"/>
<evidence type="ECO:0000313" key="2">
    <source>
        <dbReference type="EMBL" id="GFS46232.1"/>
    </source>
</evidence>
<dbReference type="EMBL" id="BJWL01000465">
    <property type="protein sequence ID" value="GFS46232.1"/>
    <property type="molecule type" value="Genomic_DNA"/>
</dbReference>
<protein>
    <submittedName>
        <fullName evidence="2">Uncharacterized protein</fullName>
    </submittedName>
</protein>
<keyword evidence="3" id="KW-1185">Reference proteome</keyword>
<reference evidence="3" key="1">
    <citation type="submission" date="2019-07" db="EMBL/GenBank/DDBJ databases">
        <title>De Novo Assembly of kiwifruit Actinidia rufa.</title>
        <authorList>
            <person name="Sugita-Konishi S."/>
            <person name="Sato K."/>
            <person name="Mori E."/>
            <person name="Abe Y."/>
            <person name="Kisaki G."/>
            <person name="Hamano K."/>
            <person name="Suezawa K."/>
            <person name="Otani M."/>
            <person name="Fukuda T."/>
            <person name="Manabe T."/>
            <person name="Gomi K."/>
            <person name="Tabuchi M."/>
            <person name="Akimitsu K."/>
            <person name="Kataoka I."/>
        </authorList>
    </citation>
    <scope>NUCLEOTIDE SEQUENCE [LARGE SCALE GENOMIC DNA]</scope>
    <source>
        <strain evidence="3">cv. Fuchu</strain>
    </source>
</reference>
<evidence type="ECO:0000256" key="1">
    <source>
        <dbReference type="SAM" id="MobiDB-lite"/>
    </source>
</evidence>
<gene>
    <name evidence="2" type="ORF">Acr_00g0100940</name>
</gene>
<evidence type="ECO:0000313" key="3">
    <source>
        <dbReference type="Proteomes" id="UP000585474"/>
    </source>
</evidence>